<dbReference type="GO" id="GO:0008270">
    <property type="term" value="F:zinc ion binding"/>
    <property type="evidence" value="ECO:0007669"/>
    <property type="project" value="UniProtKB-KW"/>
</dbReference>
<dbReference type="OrthoDB" id="787137at2759"/>
<feature type="domain" description="PHD-type" evidence="10">
    <location>
        <begin position="166"/>
        <end position="216"/>
    </location>
</feature>
<evidence type="ECO:0000256" key="6">
    <source>
        <dbReference type="ARBA" id="ARBA00023015"/>
    </source>
</evidence>
<keyword evidence="5" id="KW-0862">Zinc</keyword>
<dbReference type="InterPro" id="IPR001965">
    <property type="entry name" value="Znf_PHD"/>
</dbReference>
<protein>
    <submittedName>
        <fullName evidence="11">PHD-finger domain-containing protein</fullName>
    </submittedName>
</protein>
<dbReference type="AlphaFoldDB" id="B6AJ35"/>
<feature type="domain" description="PHD-type" evidence="10">
    <location>
        <begin position="113"/>
        <end position="169"/>
    </location>
</feature>
<keyword evidence="7" id="KW-0804">Transcription</keyword>
<accession>B6AJ35</accession>
<dbReference type="Gene3D" id="3.30.40.10">
    <property type="entry name" value="Zinc/RING finger domain, C3HC4 (zinc finger)"/>
    <property type="match status" value="2"/>
</dbReference>
<dbReference type="STRING" id="441375.B6AJ35"/>
<reference evidence="11" key="1">
    <citation type="submission" date="2008-06" db="EMBL/GenBank/DDBJ databases">
        <authorList>
            <person name="Lorenzi H."/>
            <person name="Inman J."/>
            <person name="Miller J."/>
            <person name="Schobel S."/>
            <person name="Amedeo P."/>
            <person name="Caler E.V."/>
            <person name="da Silva J."/>
        </authorList>
    </citation>
    <scope>NUCLEOTIDE SEQUENCE [LARGE SCALE GENOMIC DNA]</scope>
    <source>
        <strain evidence="11">RN66</strain>
    </source>
</reference>
<dbReference type="GO" id="GO:0005634">
    <property type="term" value="C:nucleus"/>
    <property type="evidence" value="ECO:0007669"/>
    <property type="project" value="UniProtKB-SubCell"/>
</dbReference>
<evidence type="ECO:0000259" key="10">
    <source>
        <dbReference type="PROSITE" id="PS50016"/>
    </source>
</evidence>
<evidence type="ECO:0000313" key="12">
    <source>
        <dbReference type="Proteomes" id="UP000001460"/>
    </source>
</evidence>
<organism evidence="11 12">
    <name type="scientific">Cryptosporidium muris (strain RN66)</name>
    <dbReference type="NCBI Taxonomy" id="441375"/>
    <lineage>
        <taxon>Eukaryota</taxon>
        <taxon>Sar</taxon>
        <taxon>Alveolata</taxon>
        <taxon>Apicomplexa</taxon>
        <taxon>Conoidasida</taxon>
        <taxon>Coccidia</taxon>
        <taxon>Eucoccidiorida</taxon>
        <taxon>Eimeriorina</taxon>
        <taxon>Cryptosporidiidae</taxon>
        <taxon>Cryptosporidium</taxon>
    </lineage>
</organism>
<evidence type="ECO:0000256" key="7">
    <source>
        <dbReference type="ARBA" id="ARBA00023163"/>
    </source>
</evidence>
<evidence type="ECO:0000256" key="4">
    <source>
        <dbReference type="ARBA" id="ARBA00022771"/>
    </source>
</evidence>
<dbReference type="InterPro" id="IPR013083">
    <property type="entry name" value="Znf_RING/FYVE/PHD"/>
</dbReference>
<dbReference type="eggNOG" id="KOG1512">
    <property type="taxonomic scope" value="Eukaryota"/>
</dbReference>
<gene>
    <name evidence="11" type="ORF">CMU_011780</name>
</gene>
<proteinExistence type="predicted"/>
<sequence>MDELNIFSNKYHLRCEYTGLTYCTCYEGSKSYSFHKIDDFESLSQSILPSTNFIHLLKLLAEYSDIRTNPKIEYLKKVKLTVERERNNFNERYTQELKRKYQMDMNKRIETSISKCYKCMNNPFRSNNTEDFIECSICKKSYHLTCCDPIIEKVSINNSKWICSDCNGCIVCRKSGREDYQVLCDVCNRAFHIYCLYPTLDSVPQGIWICDDCYVCAFCQGNIKYNIEDKIEEDTSYLRFIDKRFNVRICINCREKNSDKILECIVCGDILEPSNNYICSHCRLPVHSKCFNKQLCNLCNSNVYI</sequence>
<dbReference type="GeneID" id="6997601"/>
<keyword evidence="2" id="KW-0479">Metal-binding</keyword>
<dbReference type="PROSITE" id="PS50016">
    <property type="entry name" value="ZF_PHD_2"/>
    <property type="match status" value="2"/>
</dbReference>
<dbReference type="SUPFAM" id="SSF57903">
    <property type="entry name" value="FYVE/PHD zinc finger"/>
    <property type="match status" value="2"/>
</dbReference>
<comment type="subcellular location">
    <subcellularLocation>
        <location evidence="1">Nucleus</location>
    </subcellularLocation>
</comment>
<keyword evidence="4 9" id="KW-0863">Zinc-finger</keyword>
<dbReference type="InterPro" id="IPR011011">
    <property type="entry name" value="Znf_FYVE_PHD"/>
</dbReference>
<keyword evidence="8" id="KW-0539">Nucleus</keyword>
<keyword evidence="6" id="KW-0805">Transcription regulation</keyword>
<dbReference type="OMA" id="RICINCR"/>
<evidence type="ECO:0000256" key="8">
    <source>
        <dbReference type="ARBA" id="ARBA00023242"/>
    </source>
</evidence>
<dbReference type="RefSeq" id="XP_002142575.1">
    <property type="nucleotide sequence ID" value="XM_002142539.1"/>
</dbReference>
<keyword evidence="3" id="KW-0677">Repeat</keyword>
<evidence type="ECO:0000256" key="3">
    <source>
        <dbReference type="ARBA" id="ARBA00022737"/>
    </source>
</evidence>
<dbReference type="EMBL" id="DS989737">
    <property type="protein sequence ID" value="EEA08226.1"/>
    <property type="molecule type" value="Genomic_DNA"/>
</dbReference>
<evidence type="ECO:0000256" key="9">
    <source>
        <dbReference type="PROSITE-ProRule" id="PRU00146"/>
    </source>
</evidence>
<dbReference type="PANTHER" id="PTHR45888">
    <property type="entry name" value="HL01030P-RELATED"/>
    <property type="match status" value="1"/>
</dbReference>
<evidence type="ECO:0000256" key="5">
    <source>
        <dbReference type="ARBA" id="ARBA00022833"/>
    </source>
</evidence>
<evidence type="ECO:0000256" key="1">
    <source>
        <dbReference type="ARBA" id="ARBA00004123"/>
    </source>
</evidence>
<dbReference type="SMART" id="SM00249">
    <property type="entry name" value="PHD"/>
    <property type="match status" value="2"/>
</dbReference>
<evidence type="ECO:0000313" key="11">
    <source>
        <dbReference type="EMBL" id="EEA08226.1"/>
    </source>
</evidence>
<evidence type="ECO:0000256" key="2">
    <source>
        <dbReference type="ARBA" id="ARBA00022723"/>
    </source>
</evidence>
<dbReference type="Pfam" id="PF00628">
    <property type="entry name" value="PHD"/>
    <property type="match status" value="2"/>
</dbReference>
<dbReference type="PANTHER" id="PTHR45888:SF4">
    <property type="entry name" value="PHD FINGER PROTEIN 10"/>
    <property type="match status" value="1"/>
</dbReference>
<keyword evidence="12" id="KW-1185">Reference proteome</keyword>
<dbReference type="Proteomes" id="UP000001460">
    <property type="component" value="Unassembled WGS sequence"/>
</dbReference>
<name>B6AJ35_CRYMR</name>
<dbReference type="InterPro" id="IPR019787">
    <property type="entry name" value="Znf_PHD-finger"/>
</dbReference>
<dbReference type="VEuPathDB" id="CryptoDB:CMU_011780"/>